<organism evidence="1 2">
    <name type="scientific">Piliocolobus tephrosceles</name>
    <name type="common">Ugandan red Colobus</name>
    <dbReference type="NCBI Taxonomy" id="591936"/>
    <lineage>
        <taxon>Eukaryota</taxon>
        <taxon>Metazoa</taxon>
        <taxon>Chordata</taxon>
        <taxon>Craniata</taxon>
        <taxon>Vertebrata</taxon>
        <taxon>Euteleostomi</taxon>
        <taxon>Mammalia</taxon>
        <taxon>Eutheria</taxon>
        <taxon>Euarchontoglires</taxon>
        <taxon>Primates</taxon>
        <taxon>Haplorrhini</taxon>
        <taxon>Catarrhini</taxon>
        <taxon>Cercopithecidae</taxon>
        <taxon>Colobinae</taxon>
        <taxon>Piliocolobus</taxon>
    </lineage>
</organism>
<keyword evidence="2" id="KW-1185">Reference proteome</keyword>
<proteinExistence type="predicted"/>
<sequence>METTLQKFNSFGLSEKCLRAQGQNRATSNVLGCALSQVQGSPHYPRSVECMDEYQFVECLLPATSIFMPPKHEHYLTFTSWQPLKDPSNWLRPGSDTGSPPWSLT</sequence>
<reference evidence="1" key="1">
    <citation type="submission" date="2025-08" db="UniProtKB">
        <authorList>
            <consortium name="Ensembl"/>
        </authorList>
    </citation>
    <scope>IDENTIFICATION</scope>
</reference>
<reference evidence="1" key="2">
    <citation type="submission" date="2025-09" db="UniProtKB">
        <authorList>
            <consortium name="Ensembl"/>
        </authorList>
    </citation>
    <scope>IDENTIFICATION</scope>
</reference>
<name>A0A8C9HDG7_9PRIM</name>
<dbReference type="Proteomes" id="UP000694416">
    <property type="component" value="Unplaced"/>
</dbReference>
<evidence type="ECO:0000313" key="2">
    <source>
        <dbReference type="Proteomes" id="UP000694416"/>
    </source>
</evidence>
<accession>A0A8C9HDG7</accession>
<protein>
    <submittedName>
        <fullName evidence="1">Uncharacterized protein</fullName>
    </submittedName>
</protein>
<dbReference type="AlphaFoldDB" id="A0A8C9HDG7"/>
<dbReference type="Ensembl" id="ENSPTET00000028434.1">
    <property type="protein sequence ID" value="ENSPTEP00000019486.1"/>
    <property type="gene ID" value="ENSPTEG00000020805.1"/>
</dbReference>
<evidence type="ECO:0000313" key="1">
    <source>
        <dbReference type="Ensembl" id="ENSPTEP00000019486.1"/>
    </source>
</evidence>